<name>X1HDU1_9ZZZZ</name>
<protein>
    <submittedName>
        <fullName evidence="1">Uncharacterized protein</fullName>
    </submittedName>
</protein>
<gene>
    <name evidence="1" type="ORF">S03H2_32345</name>
</gene>
<reference evidence="1" key="1">
    <citation type="journal article" date="2014" name="Front. Microbiol.">
        <title>High frequency of phylogenetically diverse reductive dehalogenase-homologous genes in deep subseafloor sedimentary metagenomes.</title>
        <authorList>
            <person name="Kawai M."/>
            <person name="Futagami T."/>
            <person name="Toyoda A."/>
            <person name="Takaki Y."/>
            <person name="Nishi S."/>
            <person name="Hori S."/>
            <person name="Arai W."/>
            <person name="Tsubouchi T."/>
            <person name="Morono Y."/>
            <person name="Uchiyama I."/>
            <person name="Ito T."/>
            <person name="Fujiyama A."/>
            <person name="Inagaki F."/>
            <person name="Takami H."/>
        </authorList>
    </citation>
    <scope>NUCLEOTIDE SEQUENCE</scope>
    <source>
        <strain evidence="1">Expedition CK06-06</strain>
    </source>
</reference>
<dbReference type="EMBL" id="BARU01019654">
    <property type="protein sequence ID" value="GAH55250.1"/>
    <property type="molecule type" value="Genomic_DNA"/>
</dbReference>
<sequence length="49" mass="5666">HKEEFGEEISDDEARRLGTDLLELFKIIYRPIPTEEKEGKKKGGNFSKS</sequence>
<organism evidence="1">
    <name type="scientific">marine sediment metagenome</name>
    <dbReference type="NCBI Taxonomy" id="412755"/>
    <lineage>
        <taxon>unclassified sequences</taxon>
        <taxon>metagenomes</taxon>
        <taxon>ecological metagenomes</taxon>
    </lineage>
</organism>
<dbReference type="AlphaFoldDB" id="X1HDU1"/>
<evidence type="ECO:0000313" key="1">
    <source>
        <dbReference type="EMBL" id="GAH55250.1"/>
    </source>
</evidence>
<proteinExistence type="predicted"/>
<comment type="caution">
    <text evidence="1">The sequence shown here is derived from an EMBL/GenBank/DDBJ whole genome shotgun (WGS) entry which is preliminary data.</text>
</comment>
<feature type="non-terminal residue" evidence="1">
    <location>
        <position position="1"/>
    </location>
</feature>
<accession>X1HDU1</accession>